<gene>
    <name evidence="1" type="ORF">ZIOFF_074315</name>
</gene>
<dbReference type="EMBL" id="JACMSC010000023">
    <property type="protein sequence ID" value="KAG6467800.1"/>
    <property type="molecule type" value="Genomic_DNA"/>
</dbReference>
<keyword evidence="2" id="KW-1185">Reference proteome</keyword>
<evidence type="ECO:0000313" key="2">
    <source>
        <dbReference type="Proteomes" id="UP000734854"/>
    </source>
</evidence>
<keyword evidence="1" id="KW-0496">Mitochondrion</keyword>
<comment type="caution">
    <text evidence="1">The sequence shown here is derived from an EMBL/GenBank/DDBJ whole genome shotgun (WGS) entry which is preliminary data.</text>
</comment>
<geneLocation type="mitochondrion" evidence="1"/>
<organism evidence="1 2">
    <name type="scientific">Zingiber officinale</name>
    <name type="common">Ginger</name>
    <name type="synonym">Amomum zingiber</name>
    <dbReference type="NCBI Taxonomy" id="94328"/>
    <lineage>
        <taxon>Eukaryota</taxon>
        <taxon>Viridiplantae</taxon>
        <taxon>Streptophyta</taxon>
        <taxon>Embryophyta</taxon>
        <taxon>Tracheophyta</taxon>
        <taxon>Spermatophyta</taxon>
        <taxon>Magnoliopsida</taxon>
        <taxon>Liliopsida</taxon>
        <taxon>Zingiberales</taxon>
        <taxon>Zingiberaceae</taxon>
        <taxon>Zingiber</taxon>
    </lineage>
</organism>
<name>A0A8J5C5T9_ZINOF</name>
<dbReference type="Proteomes" id="UP000734854">
    <property type="component" value="Unassembled WGS sequence"/>
</dbReference>
<evidence type="ECO:0000313" key="1">
    <source>
        <dbReference type="EMBL" id="KAG6467800.1"/>
    </source>
</evidence>
<protein>
    <submittedName>
        <fullName evidence="1">Uncharacterized protein</fullName>
    </submittedName>
</protein>
<proteinExistence type="predicted"/>
<dbReference type="AlphaFoldDB" id="A0A8J5C5T9"/>
<accession>A0A8J5C5T9</accession>
<reference evidence="1 2" key="1">
    <citation type="submission" date="2020-08" db="EMBL/GenBank/DDBJ databases">
        <title>Plant Genome Project.</title>
        <authorList>
            <person name="Zhang R.-G."/>
        </authorList>
    </citation>
    <scope>NUCLEOTIDE SEQUENCE [LARGE SCALE GENOMIC DNA]</scope>
    <source>
        <tissue evidence="1">Rhizome</tissue>
    </source>
</reference>
<sequence length="322" mass="36927">MAFRLFDASFLLNARASIQCMIFDSNFICGILDKCESGYERVVLFKSVQMSPPRRIEQQSNLLSCVLLRAHQLVDGEIHKSLSQVSFRRVFEHTGRRVPDQDLPGLYWASDLRRICSLVIARRSFYVLNFVSQGLLFTSLYLKQCAVHLQQYYAGSAVIVGSSAVNVSLSRAGIPTIIPKRHRFIIMSRSERGDRLVRVSLSWFSVCRILPLAKRVSKATFSSITTPLQTYPKVMEVMGKMEEGFKAISQLDFPWISEIPLSKGISWKPTWKTLPNDDRRYWKVPKPEPNVFSSLKYELAAFALMARLFKGKYEAWHPGMLW</sequence>